<dbReference type="Proteomes" id="UP000325081">
    <property type="component" value="Unassembled WGS sequence"/>
</dbReference>
<evidence type="ECO:0000313" key="1">
    <source>
        <dbReference type="EMBL" id="GER33627.1"/>
    </source>
</evidence>
<protein>
    <submittedName>
        <fullName evidence="1">Elongation factor 4</fullName>
    </submittedName>
</protein>
<name>A0A5A7PMT9_STRAF</name>
<dbReference type="EMBL" id="BKCP01004750">
    <property type="protein sequence ID" value="GER33627.1"/>
    <property type="molecule type" value="Genomic_DNA"/>
</dbReference>
<keyword evidence="1" id="KW-0251">Elongation factor</keyword>
<keyword evidence="1" id="KW-0648">Protein biosynthesis</keyword>
<sequence>MISVKQNVNNVAMVSQDMDDGNGVGQVALSVSAHFSSVGTATLLGSAVKDNVLLKTWQPLVIAESVVPPIFWAHITASPNTSRGLARAIAALAERQQATIETPTTTAATEKRRITTLQRGHCGVSWPLTRVCMCKTKCIFIPAEQS</sequence>
<comment type="caution">
    <text evidence="1">The sequence shown here is derived from an EMBL/GenBank/DDBJ whole genome shotgun (WGS) entry which is preliminary data.</text>
</comment>
<reference evidence="2" key="1">
    <citation type="journal article" date="2019" name="Curr. Biol.">
        <title>Genome Sequence of Striga asiatica Provides Insight into the Evolution of Plant Parasitism.</title>
        <authorList>
            <person name="Yoshida S."/>
            <person name="Kim S."/>
            <person name="Wafula E.K."/>
            <person name="Tanskanen J."/>
            <person name="Kim Y.M."/>
            <person name="Honaas L."/>
            <person name="Yang Z."/>
            <person name="Spallek T."/>
            <person name="Conn C.E."/>
            <person name="Ichihashi Y."/>
            <person name="Cheong K."/>
            <person name="Cui S."/>
            <person name="Der J.P."/>
            <person name="Gundlach H."/>
            <person name="Jiao Y."/>
            <person name="Hori C."/>
            <person name="Ishida J.K."/>
            <person name="Kasahara H."/>
            <person name="Kiba T."/>
            <person name="Kim M.S."/>
            <person name="Koo N."/>
            <person name="Laohavisit A."/>
            <person name="Lee Y.H."/>
            <person name="Lumba S."/>
            <person name="McCourt P."/>
            <person name="Mortimer J.C."/>
            <person name="Mutuku J.M."/>
            <person name="Nomura T."/>
            <person name="Sasaki-Sekimoto Y."/>
            <person name="Seto Y."/>
            <person name="Wang Y."/>
            <person name="Wakatake T."/>
            <person name="Sakakibara H."/>
            <person name="Demura T."/>
            <person name="Yamaguchi S."/>
            <person name="Yoneyama K."/>
            <person name="Manabe R.I."/>
            <person name="Nelson D.C."/>
            <person name="Schulman A.H."/>
            <person name="Timko M.P."/>
            <person name="dePamphilis C.W."/>
            <person name="Choi D."/>
            <person name="Shirasu K."/>
        </authorList>
    </citation>
    <scope>NUCLEOTIDE SEQUENCE [LARGE SCALE GENOMIC DNA]</scope>
    <source>
        <strain evidence="2">cv. UVA1</strain>
    </source>
</reference>
<evidence type="ECO:0000313" key="2">
    <source>
        <dbReference type="Proteomes" id="UP000325081"/>
    </source>
</evidence>
<proteinExistence type="predicted"/>
<dbReference type="AlphaFoldDB" id="A0A5A7PMT9"/>
<organism evidence="1 2">
    <name type="scientific">Striga asiatica</name>
    <name type="common">Asiatic witchweed</name>
    <name type="synonym">Buchnera asiatica</name>
    <dbReference type="NCBI Taxonomy" id="4170"/>
    <lineage>
        <taxon>Eukaryota</taxon>
        <taxon>Viridiplantae</taxon>
        <taxon>Streptophyta</taxon>
        <taxon>Embryophyta</taxon>
        <taxon>Tracheophyta</taxon>
        <taxon>Spermatophyta</taxon>
        <taxon>Magnoliopsida</taxon>
        <taxon>eudicotyledons</taxon>
        <taxon>Gunneridae</taxon>
        <taxon>Pentapetalae</taxon>
        <taxon>asterids</taxon>
        <taxon>lamiids</taxon>
        <taxon>Lamiales</taxon>
        <taxon>Orobanchaceae</taxon>
        <taxon>Buchnereae</taxon>
        <taxon>Striga</taxon>
    </lineage>
</organism>
<dbReference type="GO" id="GO:0003746">
    <property type="term" value="F:translation elongation factor activity"/>
    <property type="evidence" value="ECO:0007669"/>
    <property type="project" value="UniProtKB-KW"/>
</dbReference>
<accession>A0A5A7PMT9</accession>
<gene>
    <name evidence="1" type="ORF">STAS_09778</name>
</gene>
<keyword evidence="2" id="KW-1185">Reference proteome</keyword>